<reference evidence="2 3" key="1">
    <citation type="journal article" date="2023" name="Arcadia Sci">
        <title>De novo assembly of a long-read Amblyomma americanum tick genome.</title>
        <authorList>
            <person name="Chou S."/>
            <person name="Poskanzer K.E."/>
            <person name="Rollins M."/>
            <person name="Thuy-Boun P.S."/>
        </authorList>
    </citation>
    <scope>NUCLEOTIDE SEQUENCE [LARGE SCALE GENOMIC DNA]</scope>
    <source>
        <strain evidence="2">F_SG_1</strain>
        <tissue evidence="2">Salivary glands</tissue>
    </source>
</reference>
<comment type="caution">
    <text evidence="2">The sequence shown here is derived from an EMBL/GenBank/DDBJ whole genome shotgun (WGS) entry which is preliminary data.</text>
</comment>
<accession>A0AAQ4EI91</accession>
<proteinExistence type="predicted"/>
<dbReference type="Proteomes" id="UP001321473">
    <property type="component" value="Unassembled WGS sequence"/>
</dbReference>
<sequence length="164" mass="18318">MKHTAPLSSKLKDAGDSEDGAGRRIRQRASTSDKLSCFAINQMEHRLINQRELQWFDNEGTVASSPCVITDKPCRLWGYDDESEAFKPKYMKALTCVPYHCDAELELELELDVSSLRFDHHPLFSAEHVLVAQLTGLYEAYAALALSGDYAPLSCKDKASNAAY</sequence>
<protein>
    <submittedName>
        <fullName evidence="2">Uncharacterized protein</fullName>
    </submittedName>
</protein>
<organism evidence="2 3">
    <name type="scientific">Amblyomma americanum</name>
    <name type="common">Lone star tick</name>
    <dbReference type="NCBI Taxonomy" id="6943"/>
    <lineage>
        <taxon>Eukaryota</taxon>
        <taxon>Metazoa</taxon>
        <taxon>Ecdysozoa</taxon>
        <taxon>Arthropoda</taxon>
        <taxon>Chelicerata</taxon>
        <taxon>Arachnida</taxon>
        <taxon>Acari</taxon>
        <taxon>Parasitiformes</taxon>
        <taxon>Ixodida</taxon>
        <taxon>Ixodoidea</taxon>
        <taxon>Ixodidae</taxon>
        <taxon>Amblyomminae</taxon>
        <taxon>Amblyomma</taxon>
    </lineage>
</organism>
<dbReference type="PANTHER" id="PTHR20837">
    <property type="entry name" value="CENTROSOMAL PROTEIN-RELATED"/>
    <property type="match status" value="1"/>
</dbReference>
<evidence type="ECO:0000313" key="2">
    <source>
        <dbReference type="EMBL" id="KAK8774153.1"/>
    </source>
</evidence>
<feature type="region of interest" description="Disordered" evidence="1">
    <location>
        <begin position="1"/>
        <end position="28"/>
    </location>
</feature>
<keyword evidence="3" id="KW-1185">Reference proteome</keyword>
<evidence type="ECO:0000256" key="1">
    <source>
        <dbReference type="SAM" id="MobiDB-lite"/>
    </source>
</evidence>
<dbReference type="AlphaFoldDB" id="A0AAQ4EI91"/>
<gene>
    <name evidence="2" type="ORF">V5799_011323</name>
</gene>
<name>A0AAQ4EI91_AMBAM</name>
<dbReference type="InterPro" id="IPR052434">
    <property type="entry name" value="Tectonic-like_complex_comp"/>
</dbReference>
<dbReference type="PANTHER" id="PTHR20837:SF0">
    <property type="entry name" value="COILED-COIL AND C2 DOMAIN-CONTAINING PROTEIN 2A"/>
    <property type="match status" value="1"/>
</dbReference>
<dbReference type="GO" id="GO:0035869">
    <property type="term" value="C:ciliary transition zone"/>
    <property type="evidence" value="ECO:0007669"/>
    <property type="project" value="TreeGrafter"/>
</dbReference>
<dbReference type="GO" id="GO:1905515">
    <property type="term" value="P:non-motile cilium assembly"/>
    <property type="evidence" value="ECO:0007669"/>
    <property type="project" value="TreeGrafter"/>
</dbReference>
<dbReference type="EMBL" id="JARKHS020015745">
    <property type="protein sequence ID" value="KAK8774153.1"/>
    <property type="molecule type" value="Genomic_DNA"/>
</dbReference>
<evidence type="ECO:0000313" key="3">
    <source>
        <dbReference type="Proteomes" id="UP001321473"/>
    </source>
</evidence>
<dbReference type="GO" id="GO:1904491">
    <property type="term" value="P:protein localization to ciliary transition zone"/>
    <property type="evidence" value="ECO:0007669"/>
    <property type="project" value="TreeGrafter"/>
</dbReference>